<dbReference type="GO" id="GO:0006355">
    <property type="term" value="P:regulation of DNA-templated transcription"/>
    <property type="evidence" value="ECO:0007669"/>
    <property type="project" value="InterPro"/>
</dbReference>
<evidence type="ECO:0000256" key="2">
    <source>
        <dbReference type="ARBA" id="ARBA00023125"/>
    </source>
</evidence>
<dbReference type="PROSITE" id="PS50043">
    <property type="entry name" value="HTH_LUXR_2"/>
    <property type="match status" value="1"/>
</dbReference>
<evidence type="ECO:0000313" key="7">
    <source>
        <dbReference type="Proteomes" id="UP000009049"/>
    </source>
</evidence>
<reference evidence="6 7" key="1">
    <citation type="journal article" date="2009" name="J. Bacteriol.">
        <title>Complete genome sequence of Robiginitalea biformata HTCC2501.</title>
        <authorList>
            <person name="Oh H.M."/>
            <person name="Giovannoni S.J."/>
            <person name="Lee K."/>
            <person name="Ferriera S."/>
            <person name="Johnson J."/>
            <person name="Cho J.C."/>
        </authorList>
    </citation>
    <scope>NUCLEOTIDE SEQUENCE [LARGE SCALE GENOMIC DNA]</scope>
    <source>
        <strain evidence="7">ATCC BAA-864 / HTCC2501 / KCTC 12146</strain>
    </source>
</reference>
<gene>
    <name evidence="6" type="ordered locus">RB2501_05025</name>
</gene>
<dbReference type="KEGG" id="rbi:RB2501_05025"/>
<evidence type="ECO:0000256" key="3">
    <source>
        <dbReference type="ARBA" id="ARBA00023163"/>
    </source>
</evidence>
<dbReference type="PROSITE" id="PS00622">
    <property type="entry name" value="HTH_LUXR_1"/>
    <property type="match status" value="1"/>
</dbReference>
<dbReference type="Proteomes" id="UP000009049">
    <property type="component" value="Chromosome"/>
</dbReference>
<keyword evidence="1" id="KW-0805">Transcription regulation</keyword>
<dbReference type="OrthoDB" id="9807565at2"/>
<organism evidence="6 7">
    <name type="scientific">Robiginitalea biformata (strain ATCC BAA-864 / DSM 15991 / KCTC 12146 / HTCC2501)</name>
    <dbReference type="NCBI Taxonomy" id="313596"/>
    <lineage>
        <taxon>Bacteria</taxon>
        <taxon>Pseudomonadati</taxon>
        <taxon>Bacteroidota</taxon>
        <taxon>Flavobacteriia</taxon>
        <taxon>Flavobacteriales</taxon>
        <taxon>Flavobacteriaceae</taxon>
        <taxon>Robiginitalea</taxon>
    </lineage>
</organism>
<dbReference type="SUPFAM" id="SSF46894">
    <property type="entry name" value="C-terminal effector domain of the bipartite response regulators"/>
    <property type="match status" value="1"/>
</dbReference>
<dbReference type="GO" id="GO:0003677">
    <property type="term" value="F:DNA binding"/>
    <property type="evidence" value="ECO:0007669"/>
    <property type="project" value="UniProtKB-KW"/>
</dbReference>
<dbReference type="RefSeq" id="WP_015752990.1">
    <property type="nucleotide sequence ID" value="NC_013222.1"/>
</dbReference>
<keyword evidence="7" id="KW-1185">Reference proteome</keyword>
<dbReference type="CDD" id="cd06170">
    <property type="entry name" value="LuxR_C_like"/>
    <property type="match status" value="1"/>
</dbReference>
<protein>
    <submittedName>
        <fullName evidence="6">Transcriptional regulator, LuxR family protein</fullName>
    </submittedName>
</protein>
<accession>A4CH25</accession>
<keyword evidence="3" id="KW-0804">Transcription</keyword>
<keyword evidence="4" id="KW-1133">Transmembrane helix</keyword>
<dbReference type="InterPro" id="IPR016032">
    <property type="entry name" value="Sig_transdc_resp-reg_C-effctor"/>
</dbReference>
<dbReference type="STRING" id="313596.RB2501_05025"/>
<dbReference type="SMART" id="SM00421">
    <property type="entry name" value="HTH_LUXR"/>
    <property type="match status" value="1"/>
</dbReference>
<dbReference type="AlphaFoldDB" id="A4CH25"/>
<dbReference type="Pfam" id="PF00196">
    <property type="entry name" value="GerE"/>
    <property type="match status" value="1"/>
</dbReference>
<feature type="domain" description="HTH luxR-type" evidence="5">
    <location>
        <begin position="67"/>
        <end position="132"/>
    </location>
</feature>
<evidence type="ECO:0000256" key="4">
    <source>
        <dbReference type="SAM" id="Phobius"/>
    </source>
</evidence>
<evidence type="ECO:0000259" key="5">
    <source>
        <dbReference type="PROSITE" id="PS50043"/>
    </source>
</evidence>
<dbReference type="InterPro" id="IPR036388">
    <property type="entry name" value="WH-like_DNA-bd_sf"/>
</dbReference>
<dbReference type="Gene3D" id="1.10.10.10">
    <property type="entry name" value="Winged helix-like DNA-binding domain superfamily/Winged helix DNA-binding domain"/>
    <property type="match status" value="1"/>
</dbReference>
<feature type="transmembrane region" description="Helical" evidence="4">
    <location>
        <begin position="5"/>
        <end position="23"/>
    </location>
</feature>
<keyword evidence="4" id="KW-0812">Transmembrane</keyword>
<keyword evidence="4" id="KW-0472">Membrane</keyword>
<proteinExistence type="predicted"/>
<dbReference type="PANTHER" id="PTHR44688">
    <property type="entry name" value="DNA-BINDING TRANSCRIPTIONAL ACTIVATOR DEVR_DOSR"/>
    <property type="match status" value="1"/>
</dbReference>
<feature type="transmembrane region" description="Helical" evidence="4">
    <location>
        <begin position="35"/>
        <end position="52"/>
    </location>
</feature>
<dbReference type="EMBL" id="CP001712">
    <property type="protein sequence ID" value="EAR16233.1"/>
    <property type="molecule type" value="Genomic_DNA"/>
</dbReference>
<sequence>MWRTIWIFSALALAVWILLRIGRLGYYSGTTDPEWIFGSLAVLFLLIGMGLQRHARPKPPSREADQRKIRQLGLTPRECEVLLPLCKGLSNREIADELHISESTVKTHVSNLLVKLDVRRRTQVIRKARALNLLPEGSA</sequence>
<name>A4CH25_ROBBH</name>
<dbReference type="HOGENOM" id="CLU_000445_90_11_10"/>
<dbReference type="PANTHER" id="PTHR44688:SF16">
    <property type="entry name" value="DNA-BINDING TRANSCRIPTIONAL ACTIVATOR DEVR_DOSR"/>
    <property type="match status" value="1"/>
</dbReference>
<dbReference type="InterPro" id="IPR000792">
    <property type="entry name" value="Tscrpt_reg_LuxR_C"/>
</dbReference>
<dbReference type="eggNOG" id="COG2197">
    <property type="taxonomic scope" value="Bacteria"/>
</dbReference>
<dbReference type="PRINTS" id="PR00038">
    <property type="entry name" value="HTHLUXR"/>
</dbReference>
<evidence type="ECO:0000313" key="6">
    <source>
        <dbReference type="EMBL" id="EAR16233.1"/>
    </source>
</evidence>
<evidence type="ECO:0000256" key="1">
    <source>
        <dbReference type="ARBA" id="ARBA00023015"/>
    </source>
</evidence>
<keyword evidence="2" id="KW-0238">DNA-binding</keyword>